<dbReference type="EMBL" id="CP024988">
    <property type="protein sequence ID" value="AWT25312.1"/>
    <property type="molecule type" value="Genomic_DNA"/>
</dbReference>
<dbReference type="PROSITE" id="PS51318">
    <property type="entry name" value="TAT"/>
    <property type="match status" value="1"/>
</dbReference>
<dbReference type="InterPro" id="IPR029058">
    <property type="entry name" value="AB_hydrolase_fold"/>
</dbReference>
<dbReference type="AlphaFoldDB" id="A0A2Z3YMG2"/>
<dbReference type="RefSeq" id="WP_110482413.1">
    <property type="nucleotide sequence ID" value="NZ_CP024988.1"/>
</dbReference>
<dbReference type="InterPro" id="IPR000801">
    <property type="entry name" value="Esterase-like"/>
</dbReference>
<protein>
    <recommendedName>
        <fullName evidence="5">Acyl-CoA:diacylglycerol acyltransferase</fullName>
        <ecNumber evidence="3">2.3.1.122</ecNumber>
        <ecNumber evidence="4">2.3.1.20</ecNumber>
    </recommendedName>
</protein>
<organism evidence="8 9">
    <name type="scientific">Corynebacterium provencense</name>
    <dbReference type="NCBI Taxonomy" id="1737425"/>
    <lineage>
        <taxon>Bacteria</taxon>
        <taxon>Bacillati</taxon>
        <taxon>Actinomycetota</taxon>
        <taxon>Actinomycetes</taxon>
        <taxon>Mycobacteriales</taxon>
        <taxon>Corynebacteriaceae</taxon>
        <taxon>Corynebacterium</taxon>
    </lineage>
</organism>
<gene>
    <name evidence="8" type="primary">fbpA</name>
    <name evidence="8" type="ORF">Csp1_04930</name>
</gene>
<comment type="catalytic activity">
    <reaction evidence="1">
        <text>2 alpha,alpha'-trehalose 6-mycolate = alpha,alpha'-trehalose 6,6'-bismycolate + alpha,alpha-trehalose</text>
        <dbReference type="Rhea" id="RHEA:23472"/>
        <dbReference type="ChEBI" id="CHEBI:16551"/>
        <dbReference type="ChEBI" id="CHEBI:18195"/>
        <dbReference type="ChEBI" id="CHEBI:18234"/>
        <dbReference type="EC" id="2.3.1.122"/>
    </reaction>
</comment>
<evidence type="ECO:0000256" key="6">
    <source>
        <dbReference type="ARBA" id="ARBA00048109"/>
    </source>
</evidence>
<feature type="chain" id="PRO_5016433509" description="Acyl-CoA:diacylglycerol acyltransferase" evidence="7">
    <location>
        <begin position="29"/>
        <end position="447"/>
    </location>
</feature>
<feature type="signal peptide" evidence="7">
    <location>
        <begin position="1"/>
        <end position="28"/>
    </location>
</feature>
<keyword evidence="7" id="KW-0732">Signal</keyword>
<dbReference type="EC" id="2.3.1.20" evidence="4"/>
<evidence type="ECO:0000256" key="7">
    <source>
        <dbReference type="SAM" id="SignalP"/>
    </source>
</evidence>
<dbReference type="STRING" id="1737425.GCA_900049755_02119"/>
<dbReference type="GO" id="GO:0004144">
    <property type="term" value="F:diacylglycerol O-acyltransferase activity"/>
    <property type="evidence" value="ECO:0007669"/>
    <property type="project" value="UniProtKB-EC"/>
</dbReference>
<dbReference type="OrthoDB" id="4510758at2"/>
<dbReference type="EC" id="2.3.1.122" evidence="3"/>
<dbReference type="GO" id="GO:0050348">
    <property type="term" value="F:trehalose O-mycolyltransferase activity"/>
    <property type="evidence" value="ECO:0007669"/>
    <property type="project" value="UniProtKB-EC"/>
</dbReference>
<evidence type="ECO:0000256" key="1">
    <source>
        <dbReference type="ARBA" id="ARBA00000697"/>
    </source>
</evidence>
<dbReference type="Gene3D" id="3.40.50.1820">
    <property type="entry name" value="alpha/beta hydrolase"/>
    <property type="match status" value="1"/>
</dbReference>
<comment type="similarity">
    <text evidence="2">Belongs to the mycobacterial A85 antigen family.</text>
</comment>
<dbReference type="InterPro" id="IPR006311">
    <property type="entry name" value="TAT_signal"/>
</dbReference>
<keyword evidence="8" id="KW-0808">Transferase</keyword>
<comment type="catalytic activity">
    <reaction evidence="6">
        <text>an acyl-CoA + a 1,2-diacyl-sn-glycerol = a triacyl-sn-glycerol + CoA</text>
        <dbReference type="Rhea" id="RHEA:10868"/>
        <dbReference type="ChEBI" id="CHEBI:17815"/>
        <dbReference type="ChEBI" id="CHEBI:57287"/>
        <dbReference type="ChEBI" id="CHEBI:58342"/>
        <dbReference type="ChEBI" id="CHEBI:64615"/>
        <dbReference type="EC" id="2.3.1.20"/>
    </reaction>
</comment>
<evidence type="ECO:0000256" key="4">
    <source>
        <dbReference type="ARBA" id="ARBA00013244"/>
    </source>
</evidence>
<accession>A0A2Z3YMG2</accession>
<sequence>MPDNTTPLKRRSLRIAATALAATLPVWAVTAGPGGVVPTAAAQPGQEASASAEPAVVDGPFDSREAAEKTNYVPAEEAAWRNHVYSDTGRLDKMEEYKVHSPSMNRDIPVVVIRADNDVVNPPTLYLLNGADGGTGLANWLEQTTAADFYGNRVGSVNVVIPMSGAFSYYTDWEQPSALAGGGVQKWETFLTGELPGPMEKKLGTTNQHRAIVGMSMSASSVLVYAEQHQNLYDAVASYSGCPATSGAAASTVDVVLDRGNATYEEMWGDRNGETARRNDALLNVDKLSGQKNIYISSSSGLMGEHDVPSGDRLRGNPVGSVTPAVEGGAIEAVSNVCTHAFKAAADKAGIDSDRNNINWNFRDTGTHQWGYWQDDMFLSWPTLAAGLGLDTGDAEEKARQAAEDYLAANPGVGAAGSVPLLIDTWNNAWEKTYGDGADGNGEGAGA</sequence>
<evidence type="ECO:0000256" key="3">
    <source>
        <dbReference type="ARBA" id="ARBA00012820"/>
    </source>
</evidence>
<dbReference type="KEGG" id="cpre:Csp1_04930"/>
<dbReference type="Proteomes" id="UP000247696">
    <property type="component" value="Chromosome"/>
</dbReference>
<keyword evidence="9" id="KW-1185">Reference proteome</keyword>
<name>A0A2Z3YMG2_9CORY</name>
<dbReference type="SUPFAM" id="SSF53474">
    <property type="entry name" value="alpha/beta-Hydrolases"/>
    <property type="match status" value="1"/>
</dbReference>
<evidence type="ECO:0000313" key="9">
    <source>
        <dbReference type="Proteomes" id="UP000247696"/>
    </source>
</evidence>
<dbReference type="Pfam" id="PF00756">
    <property type="entry name" value="Esterase"/>
    <property type="match status" value="1"/>
</dbReference>
<keyword evidence="8" id="KW-0012">Acyltransferase</keyword>
<proteinExistence type="inferred from homology"/>
<reference evidence="9" key="1">
    <citation type="submission" date="2017-11" db="EMBL/GenBank/DDBJ databases">
        <title>Otitis media/interna in a cat caused by the recently described species Corynebacterium provencense.</title>
        <authorList>
            <person name="Kittl S."/>
            <person name="Brodard I."/>
            <person name="Rychener L."/>
            <person name="Jores J."/>
            <person name="Roosje P."/>
            <person name="Gobeli Brawand S."/>
        </authorList>
    </citation>
    <scope>NUCLEOTIDE SEQUENCE [LARGE SCALE GENOMIC DNA]</scope>
    <source>
        <strain evidence="9">17KM38</strain>
    </source>
</reference>
<evidence type="ECO:0000313" key="8">
    <source>
        <dbReference type="EMBL" id="AWT25312.1"/>
    </source>
</evidence>
<evidence type="ECO:0000256" key="5">
    <source>
        <dbReference type="ARBA" id="ARBA00032572"/>
    </source>
</evidence>
<evidence type="ECO:0000256" key="2">
    <source>
        <dbReference type="ARBA" id="ARBA00005874"/>
    </source>
</evidence>